<comment type="caution">
    <text evidence="5">The sequence shown here is derived from an EMBL/GenBank/DDBJ whole genome shotgun (WGS) entry which is preliminary data.</text>
</comment>
<protein>
    <recommendedName>
        <fullName evidence="3">Zinc-type alcohol dehydrogenase-like protein</fullName>
    </recommendedName>
</protein>
<keyword evidence="6" id="KW-1185">Reference proteome</keyword>
<name>A0A4Q0VJ95_9LACO</name>
<dbReference type="OrthoDB" id="9792162at2"/>
<dbReference type="EMBL" id="QXIL01000003">
    <property type="protein sequence ID" value="RXI79607.1"/>
    <property type="molecule type" value="Genomic_DNA"/>
</dbReference>
<evidence type="ECO:0000313" key="6">
    <source>
        <dbReference type="Proteomes" id="UP000290602"/>
    </source>
</evidence>
<dbReference type="InterPro" id="IPR020843">
    <property type="entry name" value="ER"/>
</dbReference>
<keyword evidence="3" id="KW-0862">Zinc</keyword>
<evidence type="ECO:0000313" key="5">
    <source>
        <dbReference type="EMBL" id="RXI79607.1"/>
    </source>
</evidence>
<dbReference type="Gene3D" id="3.90.180.10">
    <property type="entry name" value="Medium-chain alcohol dehydrogenases, catalytic domain"/>
    <property type="match status" value="1"/>
</dbReference>
<dbReference type="InterPro" id="IPR036291">
    <property type="entry name" value="NAD(P)-bd_dom_sf"/>
</dbReference>
<dbReference type="GO" id="GO:0016491">
    <property type="term" value="F:oxidoreductase activity"/>
    <property type="evidence" value="ECO:0007669"/>
    <property type="project" value="UniProtKB-KW"/>
</dbReference>
<dbReference type="PANTHER" id="PTHR44154">
    <property type="entry name" value="QUINONE OXIDOREDUCTASE"/>
    <property type="match status" value="1"/>
</dbReference>
<dbReference type="SUPFAM" id="SSF50129">
    <property type="entry name" value="GroES-like"/>
    <property type="match status" value="1"/>
</dbReference>
<dbReference type="AlphaFoldDB" id="A0A4Q0VJ95"/>
<gene>
    <name evidence="5" type="ORF">DXH47_02460</name>
</gene>
<comment type="similarity">
    <text evidence="1 3">Belongs to the zinc-containing alcohol dehydrogenase family. Quinone oxidoreductase subfamily.</text>
</comment>
<dbReference type="SMART" id="SM00829">
    <property type="entry name" value="PKS_ER"/>
    <property type="match status" value="1"/>
</dbReference>
<dbReference type="InterPro" id="IPR011032">
    <property type="entry name" value="GroES-like_sf"/>
</dbReference>
<dbReference type="Gene3D" id="3.40.50.720">
    <property type="entry name" value="NAD(P)-binding Rossmann-like Domain"/>
    <property type="match status" value="1"/>
</dbReference>
<keyword evidence="3" id="KW-0560">Oxidoreductase</keyword>
<dbReference type="SUPFAM" id="SSF51735">
    <property type="entry name" value="NAD(P)-binding Rossmann-fold domains"/>
    <property type="match status" value="1"/>
</dbReference>
<proteinExistence type="inferred from homology"/>
<dbReference type="NCBIfam" id="TIGR02817">
    <property type="entry name" value="adh_fam_1"/>
    <property type="match status" value="1"/>
</dbReference>
<dbReference type="InterPro" id="IPR013154">
    <property type="entry name" value="ADH-like_N"/>
</dbReference>
<feature type="domain" description="Enoyl reductase (ER)" evidence="4">
    <location>
        <begin position="13"/>
        <end position="335"/>
    </location>
</feature>
<keyword evidence="2" id="KW-0521">NADP</keyword>
<dbReference type="Pfam" id="PF00107">
    <property type="entry name" value="ADH_zinc_N"/>
    <property type="match status" value="1"/>
</dbReference>
<accession>A0A4Q0VJ95</accession>
<dbReference type="CDD" id="cd08252">
    <property type="entry name" value="AL_MDR"/>
    <property type="match status" value="1"/>
</dbReference>
<organism evidence="5 6">
    <name type="scientific">Levilactobacillus suantsaii</name>
    <dbReference type="NCBI Taxonomy" id="2292255"/>
    <lineage>
        <taxon>Bacteria</taxon>
        <taxon>Bacillati</taxon>
        <taxon>Bacillota</taxon>
        <taxon>Bacilli</taxon>
        <taxon>Lactobacillales</taxon>
        <taxon>Lactobacillaceae</taxon>
        <taxon>Levilactobacillus</taxon>
    </lineage>
</organism>
<dbReference type="RefSeq" id="WP_129031496.1">
    <property type="nucleotide sequence ID" value="NZ_QXIL01000003.1"/>
</dbReference>
<dbReference type="PANTHER" id="PTHR44154:SF1">
    <property type="entry name" value="QUINONE OXIDOREDUCTASE"/>
    <property type="match status" value="1"/>
</dbReference>
<dbReference type="InterPro" id="IPR051603">
    <property type="entry name" value="Zinc-ADH_QOR/CCCR"/>
</dbReference>
<keyword evidence="3" id="KW-0479">Metal-binding</keyword>
<evidence type="ECO:0000256" key="3">
    <source>
        <dbReference type="RuleBase" id="RU364000"/>
    </source>
</evidence>
<dbReference type="GO" id="GO:0008270">
    <property type="term" value="F:zinc ion binding"/>
    <property type="evidence" value="ECO:0007669"/>
    <property type="project" value="InterPro"/>
</dbReference>
<dbReference type="Proteomes" id="UP000290602">
    <property type="component" value="Unassembled WGS sequence"/>
</dbReference>
<dbReference type="InterPro" id="IPR013149">
    <property type="entry name" value="ADH-like_C"/>
</dbReference>
<sequence>MRAIGYTQHLPIDDSHSLIDFEMQRPDPTGHDLLVQVQAVSANPVDLAVRRNTEPLDPQAPKVIGFDAYGTVTAVGNAVTLFHPGDVVFYAGSFKRPGSYSEFQLVDERLVGHAPTKLTPAQSAAMPLTALTAWEALFEQLGIDPHADNHGKTILVINGAGGVGSVATQLAHWAGLTVIATASRDETIAWTRDHGSDFVVNHRQDLVPQVHDLGDQVVDYILELSNLNQHWPEIVDLIKPSGHIVSITGSDTPIDLRALKNKRATFAWEWMFTKAYFETPDMGSQHQILEQIRALLDAGTLVSTLTKTLQPINAQNVMAAHRLLNNHHMRGKLVIQN</sequence>
<evidence type="ECO:0000259" key="4">
    <source>
        <dbReference type="SMART" id="SM00829"/>
    </source>
</evidence>
<evidence type="ECO:0000256" key="1">
    <source>
        <dbReference type="ARBA" id="ARBA00010371"/>
    </source>
</evidence>
<evidence type="ECO:0000256" key="2">
    <source>
        <dbReference type="ARBA" id="ARBA00022857"/>
    </source>
</evidence>
<dbReference type="InterPro" id="IPR014182">
    <property type="entry name" value="ADH_Zn_typ-1"/>
</dbReference>
<dbReference type="Pfam" id="PF08240">
    <property type="entry name" value="ADH_N"/>
    <property type="match status" value="1"/>
</dbReference>
<reference evidence="5 6" key="1">
    <citation type="submission" date="2018-08" db="EMBL/GenBank/DDBJ databases">
        <title>Lactobacillus suantsai sp. nov., isolated from traditional fermented suan-tsai in Taiwan.</title>
        <authorList>
            <person name="Huang C.-H."/>
        </authorList>
    </citation>
    <scope>NUCLEOTIDE SEQUENCE [LARGE SCALE GENOMIC DNA]</scope>
    <source>
        <strain evidence="5 6">BCRC 12945</strain>
    </source>
</reference>